<feature type="compositionally biased region" description="Polar residues" evidence="1">
    <location>
        <begin position="1073"/>
        <end position="1082"/>
    </location>
</feature>
<keyword evidence="3" id="KW-1185">Reference proteome</keyword>
<feature type="region of interest" description="Disordered" evidence="1">
    <location>
        <begin position="695"/>
        <end position="769"/>
    </location>
</feature>
<dbReference type="Proteomes" id="UP000007797">
    <property type="component" value="Unassembled WGS sequence"/>
</dbReference>
<reference evidence="3" key="1">
    <citation type="journal article" date="2011" name="Genome Res.">
        <title>Phylogeny-wide analysis of social amoeba genomes highlights ancient origins for complex intercellular communication.</title>
        <authorList>
            <person name="Heidel A.J."/>
            <person name="Lawal H.M."/>
            <person name="Felder M."/>
            <person name="Schilde C."/>
            <person name="Helps N.R."/>
            <person name="Tunggal B."/>
            <person name="Rivero F."/>
            <person name="John U."/>
            <person name="Schleicher M."/>
            <person name="Eichinger L."/>
            <person name="Platzer M."/>
            <person name="Noegel A.A."/>
            <person name="Schaap P."/>
            <person name="Gloeckner G."/>
        </authorList>
    </citation>
    <scope>NUCLEOTIDE SEQUENCE [LARGE SCALE GENOMIC DNA]</scope>
    <source>
        <strain evidence="3">SH3</strain>
    </source>
</reference>
<dbReference type="KEGG" id="dfa:DFA_12030"/>
<accession>F4QFF9</accession>
<feature type="compositionally biased region" description="Low complexity" evidence="1">
    <location>
        <begin position="59"/>
        <end position="70"/>
    </location>
</feature>
<protein>
    <submittedName>
        <fullName evidence="2">Uncharacterized protein</fullName>
    </submittedName>
</protein>
<feature type="region of interest" description="Disordered" evidence="1">
    <location>
        <begin position="361"/>
        <end position="403"/>
    </location>
</feature>
<sequence length="1500" mass="166394">MEDVEFIKPPHVIPTIATIKLPALVGDYMFIQLVKQNFLQFLTLMHLTTGSGSGGSGSGPNPLSSSMVMSKSDDSALAPQTHHHQPGEGLISQHRTLSSTMEIPMSSSMLRGGGGETNAAAGDKYEIKPSDYTFIYNFVASSSSQSALSSIGQGIATITLGCAVSENLIQENESDVPSTAVPVTYIPMTLSSNADSSRKLELIEKLLSGVQVLEVKKERENSSSSPTPLSKSTMSSSSSLDQPQFFDHIQLKIWCRGSINAQALVDKLTLSINQTLTEYLMETVISQTIVTPSSLQSEYLTPVERVMATGRSLSTTSMNEIKLPGQFHLPTYATNDFLLDVKDLINDINSKMHPSLWYTEQQTTNENDEKKPPLVKYSPKRSQQPSTTATGVATAATPSTTNISDSTISIPIVSVEQPNNNNNGLGSSSQSTLDEDSNRINLLNKHNYQLLVIGGKNIQEPVVENTTTTTTMELQLQHQIIQSETTTTTTTTVVSASMTDIASGLMTFTEESISSTSSIISSITGSTNAIVKGPPSSSSQQSVISDDYLYYPHIKDPQLVQPIHRTCSIIATIKANQFYIHTYNWSQSKLDLLQAGLNRIQTWKALRRTLLNNVLHQKMGLFNHVQPHFVNQTISSFFPDARSQSIVRYTYENVDLFVNYPSTPKKLPYSLVGNNPPPASAPRGMIKSSSLTATPAALGLPTPTTPMTSAAPTTNTTTSTTTPANNNTPATAATSTTTTTSTGNKSNSSTPANPTTTTTPSSNQPTAKKSLPEFDTILRDNSIQNTQLLQQPTVLPIIADPVQRYVGQIKALANQVEKAAEAKALFSQARSFFVDTDKSPSKHHLESIIKMSRLVHFRCVPFLYDEYLDGSHSSREQIGNQQTANNPPHLISPALVGIVHAPLKGNALPYLVMSERSLTSQGDWKGKTMEFFLGEYIHYMEKMLQSAKIIITINNDEADTRNEYIATAKRSLRAYLQQTFKGGSLLIKIGFRDLSVTCELFAVLQPTAQGSNLQTTTKNLSNMFAEEYGRFTHELHLNSFVYDFHIRQIYDFLHNNHIYYSPHQKDRAGESPRVNNVSSSAPASPLHHEPQVSPPAKYFVEMMQSLSRYYPKPPAHAFGHLHQSIMSLGVSIEPIYLFEYLTKSVQHYQISHLDEKGIFPALFFSIPGGTTSPDSGSPSFTWDVVVFCLNTKQQDEDGQDQKDMLKLSNNSTTVIPSLIMEDSKYQIQLQYIIIKTATDTTFPRLDHFSPLHPVNNQHLTMPSSSSNTSSTKQHQQQSWNSNPNLSPLPPKHHKESQSHAPSAHHVMNPKSVDHIERANKQMSINEEWVRTKLSKIITKASINFQRDRLWNKLLRGNPYEPALTIAEFSQFTHLVKRKSIKTMDIDLVSPNINLFQNMGHVWVGLCSYLVKTCGDRIRQLHNDADKHLFILNPNVDCLMLELVYNEREKESDAFVCRKEGANNCNLEEIDEQEFLHASQLVNTLCHYLWTELLKSNNTYI</sequence>
<feature type="region of interest" description="Disordered" evidence="1">
    <location>
        <begin position="667"/>
        <end position="686"/>
    </location>
</feature>
<feature type="region of interest" description="Disordered" evidence="1">
    <location>
        <begin position="50"/>
        <end position="89"/>
    </location>
</feature>
<feature type="compositionally biased region" description="Low complexity" evidence="1">
    <location>
        <begin position="222"/>
        <end position="236"/>
    </location>
</feature>
<dbReference type="GO" id="GO:0005777">
    <property type="term" value="C:peroxisome"/>
    <property type="evidence" value="ECO:0007669"/>
    <property type="project" value="InterPro"/>
</dbReference>
<dbReference type="OrthoDB" id="43547at2759"/>
<dbReference type="RefSeq" id="XP_004350969.1">
    <property type="nucleotide sequence ID" value="XM_004350917.1"/>
</dbReference>
<gene>
    <name evidence="2" type="ORF">DFA_12030</name>
</gene>
<dbReference type="EMBL" id="GL883029">
    <property type="protein sequence ID" value="EGG14260.1"/>
    <property type="molecule type" value="Genomic_DNA"/>
</dbReference>
<evidence type="ECO:0000256" key="1">
    <source>
        <dbReference type="SAM" id="MobiDB-lite"/>
    </source>
</evidence>
<feature type="compositionally biased region" description="Low complexity" evidence="1">
    <location>
        <begin position="1263"/>
        <end position="1285"/>
    </location>
</feature>
<evidence type="ECO:0000313" key="3">
    <source>
        <dbReference type="Proteomes" id="UP000007797"/>
    </source>
</evidence>
<dbReference type="STRING" id="1054147.F4QFF9"/>
<feature type="region of interest" description="Disordered" evidence="1">
    <location>
        <begin position="1253"/>
        <end position="1309"/>
    </location>
</feature>
<feature type="region of interest" description="Disordered" evidence="1">
    <location>
        <begin position="217"/>
        <end position="236"/>
    </location>
</feature>
<feature type="region of interest" description="Disordered" evidence="1">
    <location>
        <begin position="415"/>
        <end position="434"/>
    </location>
</feature>
<dbReference type="PANTHER" id="PTHR14918">
    <property type="entry name" value="KICSTOR COMPLEX PROTEIN SZT2"/>
    <property type="match status" value="1"/>
</dbReference>
<name>F4QFF9_CACFS</name>
<feature type="compositionally biased region" description="Low complexity" evidence="1">
    <location>
        <begin position="387"/>
        <end position="403"/>
    </location>
</feature>
<evidence type="ECO:0000313" key="2">
    <source>
        <dbReference type="EMBL" id="EGG14260.1"/>
    </source>
</evidence>
<dbReference type="GeneID" id="14866133"/>
<organism evidence="2 3">
    <name type="scientific">Cavenderia fasciculata</name>
    <name type="common">Slime mold</name>
    <name type="synonym">Dictyostelium fasciculatum</name>
    <dbReference type="NCBI Taxonomy" id="261658"/>
    <lineage>
        <taxon>Eukaryota</taxon>
        <taxon>Amoebozoa</taxon>
        <taxon>Evosea</taxon>
        <taxon>Eumycetozoa</taxon>
        <taxon>Dictyostelia</taxon>
        <taxon>Acytosteliales</taxon>
        <taxon>Cavenderiaceae</taxon>
        <taxon>Cavenderia</taxon>
    </lineage>
</organism>
<feature type="compositionally biased region" description="Low complexity" evidence="1">
    <location>
        <begin position="695"/>
        <end position="766"/>
    </location>
</feature>
<dbReference type="PANTHER" id="PTHR14918:SF3">
    <property type="entry name" value="KICSTOR COMPLEX PROTEIN SZT2"/>
    <property type="match status" value="1"/>
</dbReference>
<dbReference type="InterPro" id="IPR033228">
    <property type="entry name" value="SZT2"/>
</dbReference>
<proteinExistence type="predicted"/>
<feature type="region of interest" description="Disordered" evidence="1">
    <location>
        <begin position="1064"/>
        <end position="1092"/>
    </location>
</feature>